<comment type="caution">
    <text evidence="1">The sequence shown here is derived from an EMBL/GenBank/DDBJ whole genome shotgun (WGS) entry which is preliminary data.</text>
</comment>
<dbReference type="AlphaFoldDB" id="A0A9X2SJQ9"/>
<dbReference type="InterPro" id="IPR012349">
    <property type="entry name" value="Split_barrel_FMN-bd"/>
</dbReference>
<name>A0A9X2SJQ9_9PSEU</name>
<dbReference type="RefSeq" id="WP_257919211.1">
    <property type="nucleotide sequence ID" value="NZ_JAMXQV010000002.1"/>
</dbReference>
<protein>
    <submittedName>
        <fullName evidence="1">Nitroreductase/quinone reductase family protein</fullName>
    </submittedName>
</protein>
<sequence length="147" mass="15673">MDIRAVNAEMTAKLLDVPAAPAPEGGYALRVVETRGRASGEARKVPLAVVVREGGRYLVSPVRDRDWVANLLATPACTLLGNDLRENCRADEVHGDEAAEVVATYLAAMSVPWAVKAFPVPQDATPAQIGAHLPGMAVFRLSTVDDR</sequence>
<dbReference type="Gene3D" id="2.30.110.10">
    <property type="entry name" value="Electron Transport, Fmn-binding Protein, Chain A"/>
    <property type="match status" value="1"/>
</dbReference>
<evidence type="ECO:0000313" key="2">
    <source>
        <dbReference type="Proteomes" id="UP001144096"/>
    </source>
</evidence>
<proteinExistence type="predicted"/>
<dbReference type="EMBL" id="JAMXQV010000002">
    <property type="protein sequence ID" value="MCR6482590.1"/>
    <property type="molecule type" value="Genomic_DNA"/>
</dbReference>
<accession>A0A9X2SJQ9</accession>
<dbReference type="Proteomes" id="UP001144096">
    <property type="component" value="Unassembled WGS sequence"/>
</dbReference>
<dbReference type="Pfam" id="PF04075">
    <property type="entry name" value="F420H2_quin_red"/>
    <property type="match status" value="1"/>
</dbReference>
<reference evidence="1" key="1">
    <citation type="submission" date="2022-06" db="EMBL/GenBank/DDBJ databases">
        <title>Amycolatopsis iheyaensis sp. nov., a new species of the genus Amycolatopsis isolated from soil in Iheya island, Japan.</title>
        <authorList>
            <person name="Ngamcharungchit C."/>
            <person name="Kanto H."/>
            <person name="Take A."/>
            <person name="Intra B."/>
            <person name="Matsumoto A."/>
            <person name="Panbangred W."/>
            <person name="Inahashi Y."/>
        </authorList>
    </citation>
    <scope>NUCLEOTIDE SEQUENCE</scope>
    <source>
        <strain evidence="1">OK19-0408</strain>
    </source>
</reference>
<organism evidence="1 2">
    <name type="scientific">Amycolatopsis iheyensis</name>
    <dbReference type="NCBI Taxonomy" id="2945988"/>
    <lineage>
        <taxon>Bacteria</taxon>
        <taxon>Bacillati</taxon>
        <taxon>Actinomycetota</taxon>
        <taxon>Actinomycetes</taxon>
        <taxon>Pseudonocardiales</taxon>
        <taxon>Pseudonocardiaceae</taxon>
        <taxon>Amycolatopsis</taxon>
    </lineage>
</organism>
<evidence type="ECO:0000313" key="1">
    <source>
        <dbReference type="EMBL" id="MCR6482590.1"/>
    </source>
</evidence>
<keyword evidence="2" id="KW-1185">Reference proteome</keyword>
<gene>
    <name evidence="1" type="ORF">M8542_07155</name>
</gene>
<dbReference type="GO" id="GO:0016491">
    <property type="term" value="F:oxidoreductase activity"/>
    <property type="evidence" value="ECO:0007669"/>
    <property type="project" value="InterPro"/>
</dbReference>
<dbReference type="InterPro" id="IPR004378">
    <property type="entry name" value="F420H2_quin_Rdtase"/>
</dbReference>